<organism evidence="17 18">
    <name type="scientific">Hevea brasiliensis</name>
    <name type="common">Para rubber tree</name>
    <name type="synonym">Siphonia brasiliensis</name>
    <dbReference type="NCBI Taxonomy" id="3981"/>
    <lineage>
        <taxon>Eukaryota</taxon>
        <taxon>Viridiplantae</taxon>
        <taxon>Streptophyta</taxon>
        <taxon>Embryophyta</taxon>
        <taxon>Tracheophyta</taxon>
        <taxon>Spermatophyta</taxon>
        <taxon>Magnoliopsida</taxon>
        <taxon>eudicotyledons</taxon>
        <taxon>Gunneridae</taxon>
        <taxon>Pentapetalae</taxon>
        <taxon>rosids</taxon>
        <taxon>fabids</taxon>
        <taxon>Malpighiales</taxon>
        <taxon>Euphorbiaceae</taxon>
        <taxon>Crotonoideae</taxon>
        <taxon>Micrandreae</taxon>
        <taxon>Hevea</taxon>
    </lineage>
</organism>
<dbReference type="InterPro" id="IPR000719">
    <property type="entry name" value="Prot_kinase_dom"/>
</dbReference>
<dbReference type="CDD" id="cd00053">
    <property type="entry name" value="EGF"/>
    <property type="match status" value="1"/>
</dbReference>
<name>A0ABQ9LTJ4_HEVBR</name>
<dbReference type="PROSITE" id="PS01187">
    <property type="entry name" value="EGF_CA"/>
    <property type="match status" value="1"/>
</dbReference>
<evidence type="ECO:0000256" key="1">
    <source>
        <dbReference type="ARBA" id="ARBA00004479"/>
    </source>
</evidence>
<dbReference type="PROSITE" id="PS50011">
    <property type="entry name" value="PROTEIN_KINASE_DOM"/>
    <property type="match status" value="1"/>
</dbReference>
<evidence type="ECO:0000259" key="16">
    <source>
        <dbReference type="PROSITE" id="PS50011"/>
    </source>
</evidence>
<evidence type="ECO:0000313" key="17">
    <source>
        <dbReference type="EMBL" id="KAJ9169973.1"/>
    </source>
</evidence>
<dbReference type="InterPro" id="IPR001881">
    <property type="entry name" value="EGF-like_Ca-bd_dom"/>
</dbReference>
<protein>
    <recommendedName>
        <fullName evidence="16">Protein kinase domain-containing protein</fullName>
    </recommendedName>
</protein>
<proteinExistence type="predicted"/>
<keyword evidence="14" id="KW-0472">Membrane</keyword>
<evidence type="ECO:0000256" key="4">
    <source>
        <dbReference type="ARBA" id="ARBA00022679"/>
    </source>
</evidence>
<comment type="catalytic activity">
    <reaction evidence="11">
        <text>L-seryl-[protein] + ATP = O-phospho-L-seryl-[protein] + ADP + H(+)</text>
        <dbReference type="Rhea" id="RHEA:17989"/>
        <dbReference type="Rhea" id="RHEA-COMP:9863"/>
        <dbReference type="Rhea" id="RHEA-COMP:11604"/>
        <dbReference type="ChEBI" id="CHEBI:15378"/>
        <dbReference type="ChEBI" id="CHEBI:29999"/>
        <dbReference type="ChEBI" id="CHEBI:30616"/>
        <dbReference type="ChEBI" id="CHEBI:83421"/>
        <dbReference type="ChEBI" id="CHEBI:456216"/>
    </reaction>
</comment>
<keyword evidence="8" id="KW-0067">ATP-binding</keyword>
<keyword evidence="14" id="KW-0812">Transmembrane</keyword>
<dbReference type="Gene3D" id="2.10.25.10">
    <property type="entry name" value="Laminin"/>
    <property type="match status" value="2"/>
</dbReference>
<dbReference type="Gene3D" id="3.30.200.20">
    <property type="entry name" value="Phosphorylase Kinase, domain 1"/>
    <property type="match status" value="1"/>
</dbReference>
<dbReference type="SUPFAM" id="SSF57184">
    <property type="entry name" value="Growth factor receptor domain"/>
    <property type="match status" value="1"/>
</dbReference>
<evidence type="ECO:0000256" key="13">
    <source>
        <dbReference type="SAM" id="MobiDB-lite"/>
    </source>
</evidence>
<evidence type="ECO:0000313" key="18">
    <source>
        <dbReference type="Proteomes" id="UP001174677"/>
    </source>
</evidence>
<comment type="subcellular location">
    <subcellularLocation>
        <location evidence="1">Membrane</location>
        <topology evidence="1">Single-pass type I membrane protein</topology>
    </subcellularLocation>
</comment>
<evidence type="ECO:0000256" key="12">
    <source>
        <dbReference type="ARBA" id="ARBA00047951"/>
    </source>
</evidence>
<dbReference type="Pfam" id="PF00069">
    <property type="entry name" value="Pkinase"/>
    <property type="match status" value="1"/>
</dbReference>
<dbReference type="SUPFAM" id="SSF56112">
    <property type="entry name" value="Protein kinase-like (PK-like)"/>
    <property type="match status" value="1"/>
</dbReference>
<dbReference type="SMART" id="SM00181">
    <property type="entry name" value="EGF"/>
    <property type="match status" value="2"/>
</dbReference>
<dbReference type="EMBL" id="JARPOI010000010">
    <property type="protein sequence ID" value="KAJ9169972.1"/>
    <property type="molecule type" value="Genomic_DNA"/>
</dbReference>
<evidence type="ECO:0000256" key="3">
    <source>
        <dbReference type="ARBA" id="ARBA00022536"/>
    </source>
</evidence>
<feature type="domain" description="Protein kinase" evidence="16">
    <location>
        <begin position="425"/>
        <end position="702"/>
    </location>
</feature>
<feature type="transmembrane region" description="Helical" evidence="14">
    <location>
        <begin position="347"/>
        <end position="370"/>
    </location>
</feature>
<dbReference type="SMART" id="SM00179">
    <property type="entry name" value="EGF_CA"/>
    <property type="match status" value="2"/>
</dbReference>
<keyword evidence="6" id="KW-0547">Nucleotide-binding</keyword>
<feature type="region of interest" description="Disordered" evidence="13">
    <location>
        <begin position="751"/>
        <end position="771"/>
    </location>
</feature>
<feature type="chain" id="PRO_5045031246" description="Protein kinase domain-containing protein" evidence="15">
    <location>
        <begin position="18"/>
        <end position="771"/>
    </location>
</feature>
<evidence type="ECO:0000256" key="8">
    <source>
        <dbReference type="ARBA" id="ARBA00022840"/>
    </source>
</evidence>
<evidence type="ECO:0000256" key="15">
    <source>
        <dbReference type="SAM" id="SignalP"/>
    </source>
</evidence>
<dbReference type="SMART" id="SM00220">
    <property type="entry name" value="S_TKc"/>
    <property type="match status" value="1"/>
</dbReference>
<dbReference type="PROSITE" id="PS00108">
    <property type="entry name" value="PROTEIN_KINASE_ST"/>
    <property type="match status" value="1"/>
</dbReference>
<sequence>MLIKMLQRMLMPWATMALVTLISCFSTNKATASLAIAKPNCPNICGNVSVPYPFGIGDPNCAFSSDFLLHCNNTSGFAYLYLGNIPILKFFQDEAAMIISVESGYDCYSYGELVSSHGNIITLGSHNLFTFSYTRNKLVGLGCDTLALISELNSDRATRISCTSFCDGAMNTAKDVNSCSGVGCCQTSIPDGLQSFEIGIGSMSNYSKKLSSICNYALLIDHLDPSLGSILKTNLNHHPANTTIKTHVVVDWVIDNKTCVAASTESSLYACGLNTLCIDYNSGYRCVCKEGFQGNPYLQGCEDINECLSPQIYPCDGSCTNTEGNYACRCPPFMHGDGKLSCKGIRIATLAAGISSGFGLILLFVAFYVLHKYMRKKRQIRCRKIIFKKNGGLLLEQQISSSNEGKLDRARIFTAEELEKATDSYNENRILGRGGQGTVYKGMLTDGTVVAVKKSGKMDQDQSQTVHFINELVILSQINHKHVVKLLGCCLETQVPLIVYEFISNGTLWSHLHDHSEEEFLPLRWSDRLRIAREVAMALAYMHSSASIPIYHRDIKSSNILLDEKLRAKVSDFGISRSVPGEKTHLTTLVQGTFGYLDPEYFQSNQYTDKSDVYSYGVVLVELLTRQKPIPSTIIEGERGLAAEFMSAIEENRLYDVVDPQVLAEGEERELIVVANLAKECLRLNGKRRPTMPDVVLELENLERSQNHLPPKHNSFWNEDYIETSRKWDANSTQNEIRGFMMMSRKELDQLPLLEDDDDDVSNESYQHITT</sequence>
<dbReference type="InterPro" id="IPR009030">
    <property type="entry name" value="Growth_fac_rcpt_cys_sf"/>
</dbReference>
<keyword evidence="2" id="KW-0723">Serine/threonine-protein kinase</keyword>
<evidence type="ECO:0000256" key="11">
    <source>
        <dbReference type="ARBA" id="ARBA00047558"/>
    </source>
</evidence>
<dbReference type="InterPro" id="IPR011009">
    <property type="entry name" value="Kinase-like_dom_sf"/>
</dbReference>
<dbReference type="PROSITE" id="PS01186">
    <property type="entry name" value="EGF_2"/>
    <property type="match status" value="1"/>
</dbReference>
<keyword evidence="14" id="KW-1133">Transmembrane helix</keyword>
<dbReference type="PANTHER" id="PTHR27005">
    <property type="entry name" value="WALL-ASSOCIATED RECEPTOR KINASE-LIKE 21"/>
    <property type="match status" value="1"/>
</dbReference>
<comment type="caution">
    <text evidence="17">The sequence shown here is derived from an EMBL/GenBank/DDBJ whole genome shotgun (WGS) entry which is preliminary data.</text>
</comment>
<dbReference type="InterPro" id="IPR018097">
    <property type="entry name" value="EGF_Ca-bd_CS"/>
</dbReference>
<dbReference type="InterPro" id="IPR025287">
    <property type="entry name" value="WAK_GUB"/>
</dbReference>
<evidence type="ECO:0000256" key="7">
    <source>
        <dbReference type="ARBA" id="ARBA00022777"/>
    </source>
</evidence>
<gene>
    <name evidence="17" type="ORF">P3X46_018111</name>
</gene>
<feature type="signal peptide" evidence="15">
    <location>
        <begin position="1"/>
        <end position="17"/>
    </location>
</feature>
<evidence type="ECO:0000256" key="5">
    <source>
        <dbReference type="ARBA" id="ARBA00022729"/>
    </source>
</evidence>
<evidence type="ECO:0000256" key="14">
    <source>
        <dbReference type="SAM" id="Phobius"/>
    </source>
</evidence>
<keyword evidence="4" id="KW-0808">Transferase</keyword>
<dbReference type="Proteomes" id="UP001174677">
    <property type="component" value="Chromosome 10"/>
</dbReference>
<keyword evidence="10" id="KW-0325">Glycoprotein</keyword>
<keyword evidence="5 15" id="KW-0732">Signal</keyword>
<evidence type="ECO:0000256" key="9">
    <source>
        <dbReference type="ARBA" id="ARBA00023157"/>
    </source>
</evidence>
<dbReference type="InterPro" id="IPR000742">
    <property type="entry name" value="EGF"/>
</dbReference>
<evidence type="ECO:0000256" key="2">
    <source>
        <dbReference type="ARBA" id="ARBA00022527"/>
    </source>
</evidence>
<dbReference type="PANTHER" id="PTHR27005:SF521">
    <property type="entry name" value="WALL-ASSOCIATED RECEPTOR KINASE-LIKE 6"/>
    <property type="match status" value="1"/>
</dbReference>
<dbReference type="Gene3D" id="1.10.510.10">
    <property type="entry name" value="Transferase(Phosphotransferase) domain 1"/>
    <property type="match status" value="1"/>
</dbReference>
<keyword evidence="9" id="KW-1015">Disulfide bond</keyword>
<dbReference type="InterPro" id="IPR008271">
    <property type="entry name" value="Ser/Thr_kinase_AS"/>
</dbReference>
<accession>A0ABQ9LTJ4</accession>
<evidence type="ECO:0000256" key="6">
    <source>
        <dbReference type="ARBA" id="ARBA00022741"/>
    </source>
</evidence>
<dbReference type="CDD" id="cd00054">
    <property type="entry name" value="EGF_CA"/>
    <property type="match status" value="1"/>
</dbReference>
<dbReference type="EMBL" id="JARPOI010000010">
    <property type="protein sequence ID" value="KAJ9169973.1"/>
    <property type="molecule type" value="Genomic_DNA"/>
</dbReference>
<keyword evidence="3" id="KW-0245">EGF-like domain</keyword>
<keyword evidence="7" id="KW-0418">Kinase</keyword>
<dbReference type="InterPro" id="IPR045274">
    <property type="entry name" value="WAK-like"/>
</dbReference>
<keyword evidence="18" id="KW-1185">Reference proteome</keyword>
<comment type="catalytic activity">
    <reaction evidence="12">
        <text>L-threonyl-[protein] + ATP = O-phospho-L-threonyl-[protein] + ADP + H(+)</text>
        <dbReference type="Rhea" id="RHEA:46608"/>
        <dbReference type="Rhea" id="RHEA-COMP:11060"/>
        <dbReference type="Rhea" id="RHEA-COMP:11605"/>
        <dbReference type="ChEBI" id="CHEBI:15378"/>
        <dbReference type="ChEBI" id="CHEBI:30013"/>
        <dbReference type="ChEBI" id="CHEBI:30616"/>
        <dbReference type="ChEBI" id="CHEBI:61977"/>
        <dbReference type="ChEBI" id="CHEBI:456216"/>
    </reaction>
</comment>
<evidence type="ECO:0000256" key="10">
    <source>
        <dbReference type="ARBA" id="ARBA00023180"/>
    </source>
</evidence>
<reference evidence="17 18" key="1">
    <citation type="journal article" date="2023" name="Plant Biotechnol. J.">
        <title>Chromosome-level wild Hevea brasiliensis genome provides new tools for genomic-assisted breeding and valuable loci to elevate rubber yield.</title>
        <authorList>
            <person name="Cheng H."/>
            <person name="Song X."/>
            <person name="Hu Y."/>
            <person name="Wu T."/>
            <person name="Yang Q."/>
            <person name="An Z."/>
            <person name="Feng S."/>
            <person name="Deng Z."/>
            <person name="Wu W."/>
            <person name="Zeng X."/>
            <person name="Tu M."/>
            <person name="Wang X."/>
            <person name="Huang H."/>
        </authorList>
    </citation>
    <scope>NUCLEOTIDE SEQUENCE [LARGE SCALE GENOMIC DNA]</scope>
    <source>
        <strain evidence="17">MT/VB/25A 57/8</strain>
    </source>
</reference>
<dbReference type="PROSITE" id="PS51257">
    <property type="entry name" value="PROKAR_LIPOPROTEIN"/>
    <property type="match status" value="1"/>
</dbReference>
<dbReference type="Pfam" id="PF13947">
    <property type="entry name" value="GUB_WAK_bind"/>
    <property type="match status" value="1"/>
</dbReference>